<dbReference type="CTD" id="449812"/>
<dbReference type="Pfam" id="PF05773">
    <property type="entry name" value="RWD"/>
    <property type="match status" value="1"/>
</dbReference>
<dbReference type="AlphaFoldDB" id="A0A8C4Z708"/>
<dbReference type="InterPro" id="IPR042770">
    <property type="entry name" value="RWDD4"/>
</dbReference>
<accession>A0A8C4Z708</accession>
<dbReference type="CDD" id="cd23817">
    <property type="entry name" value="RWD-RWDD4"/>
    <property type="match status" value="1"/>
</dbReference>
<dbReference type="Ensembl" id="ENSGMOT00000008269.2">
    <property type="protein sequence ID" value="ENSGMOP00000008038.2"/>
    <property type="gene ID" value="ENSGMOG00000007513.2"/>
</dbReference>
<protein>
    <recommendedName>
        <fullName evidence="1">RWD domain-containing protein</fullName>
    </recommendedName>
</protein>
<dbReference type="PROSITE" id="PS50908">
    <property type="entry name" value="RWD"/>
    <property type="match status" value="1"/>
</dbReference>
<evidence type="ECO:0000259" key="1">
    <source>
        <dbReference type="PROSITE" id="PS50908"/>
    </source>
</evidence>
<reference evidence="2" key="2">
    <citation type="submission" date="2025-09" db="UniProtKB">
        <authorList>
            <consortium name="Ensembl"/>
        </authorList>
    </citation>
    <scope>IDENTIFICATION</scope>
</reference>
<feature type="domain" description="RWD" evidence="1">
    <location>
        <begin position="9"/>
        <end position="111"/>
    </location>
</feature>
<reference evidence="2" key="1">
    <citation type="submission" date="2025-08" db="UniProtKB">
        <authorList>
            <consortium name="Ensembl"/>
        </authorList>
    </citation>
    <scope>IDENTIFICATION</scope>
</reference>
<sequence>MTANEDQEMELEVLRSIYEGDECFKEISPVSFQYRVGELDDTKAFILDFTWPESYPATAPQISLVAFFNNRISSLTKQQIVSKVEEQAEASLGEAMMYTLFEWAKENQESLMEDHQPVVTAVISNDTTATEGKKKEKKEQLTKSQKRRITCRTDNKGEMPRGWDWCDVIK</sequence>
<keyword evidence="3" id="KW-1185">Reference proteome</keyword>
<dbReference type="SUPFAM" id="SSF54495">
    <property type="entry name" value="UBC-like"/>
    <property type="match status" value="1"/>
</dbReference>
<evidence type="ECO:0000313" key="3">
    <source>
        <dbReference type="Proteomes" id="UP000694546"/>
    </source>
</evidence>
<dbReference type="OMA" id="CGMTYTL"/>
<dbReference type="GeneTree" id="ENSGT00390000015545"/>
<dbReference type="Gene3D" id="3.10.110.10">
    <property type="entry name" value="Ubiquitin Conjugating Enzyme"/>
    <property type="match status" value="1"/>
</dbReference>
<evidence type="ECO:0000313" key="2">
    <source>
        <dbReference type="Ensembl" id="ENSGMOP00000008038.2"/>
    </source>
</evidence>
<dbReference type="SMART" id="SM00591">
    <property type="entry name" value="RWD"/>
    <property type="match status" value="1"/>
</dbReference>
<dbReference type="Proteomes" id="UP000694546">
    <property type="component" value="Chromosome 17"/>
</dbReference>
<dbReference type="InterPro" id="IPR016135">
    <property type="entry name" value="UBQ-conjugating_enzyme/RWD"/>
</dbReference>
<dbReference type="PANTHER" id="PTHR21275:SF1">
    <property type="entry name" value="RWD DOMAIN-CONTAINING PROTEIN 4"/>
    <property type="match status" value="1"/>
</dbReference>
<name>A0A8C4Z708_GADMO</name>
<dbReference type="InterPro" id="IPR006575">
    <property type="entry name" value="RWD_dom"/>
</dbReference>
<organism evidence="2 3">
    <name type="scientific">Gadus morhua</name>
    <name type="common">Atlantic cod</name>
    <dbReference type="NCBI Taxonomy" id="8049"/>
    <lineage>
        <taxon>Eukaryota</taxon>
        <taxon>Metazoa</taxon>
        <taxon>Chordata</taxon>
        <taxon>Craniata</taxon>
        <taxon>Vertebrata</taxon>
        <taxon>Euteleostomi</taxon>
        <taxon>Actinopterygii</taxon>
        <taxon>Neopterygii</taxon>
        <taxon>Teleostei</taxon>
        <taxon>Neoteleostei</taxon>
        <taxon>Acanthomorphata</taxon>
        <taxon>Zeiogadaria</taxon>
        <taxon>Gadariae</taxon>
        <taxon>Gadiformes</taxon>
        <taxon>Gadoidei</taxon>
        <taxon>Gadidae</taxon>
        <taxon>Gadus</taxon>
    </lineage>
</organism>
<proteinExistence type="predicted"/>
<dbReference type="PANTHER" id="PTHR21275">
    <property type="entry name" value="RWD DOMAIN-CONTAINING PROTEIN 4"/>
    <property type="match status" value="1"/>
</dbReference>